<sequence length="275" mass="29907">MFSQLILFASLSALFALASANFTQVINNHTFISSGPDLTASLETYQLSTHKTAVRLLKTRLGEDGLLALLQPDIKEADAFWHTVIENSTPDVWHAASARVVCFFPTLTAYDFFRWTASPLADAANLEANAEHYMKRTVTLPTGGLQSQILEGWGGVTTLFNIPDYAFPPNRTKYPFLDDHSLAAGWFSAAGAKNLLDGSNATFGVLQTSVRDVDGSAYGQAGKKGIEVVANVFMGDGAKNDFVEAERQHMVIEIIALTSQAQKDYESGLITHVDP</sequence>
<keyword evidence="3" id="KW-1185">Reference proteome</keyword>
<feature type="chain" id="PRO_5040283506" evidence="1">
    <location>
        <begin position="21"/>
        <end position="275"/>
    </location>
</feature>
<dbReference type="OrthoDB" id="3006326at2759"/>
<organism evidence="2 3">
    <name type="scientific">Amylocarpus encephaloides</name>
    <dbReference type="NCBI Taxonomy" id="45428"/>
    <lineage>
        <taxon>Eukaryota</taxon>
        <taxon>Fungi</taxon>
        <taxon>Dikarya</taxon>
        <taxon>Ascomycota</taxon>
        <taxon>Pezizomycotina</taxon>
        <taxon>Leotiomycetes</taxon>
        <taxon>Helotiales</taxon>
        <taxon>Helotiales incertae sedis</taxon>
        <taxon>Amylocarpus</taxon>
    </lineage>
</organism>
<reference evidence="2" key="1">
    <citation type="journal article" date="2021" name="IMA Fungus">
        <title>Genomic characterization of three marine fungi, including Emericellopsis atlantica sp. nov. with signatures of a generalist lifestyle and marine biomass degradation.</title>
        <authorList>
            <person name="Hagestad O.C."/>
            <person name="Hou L."/>
            <person name="Andersen J.H."/>
            <person name="Hansen E.H."/>
            <person name="Altermark B."/>
            <person name="Li C."/>
            <person name="Kuhnert E."/>
            <person name="Cox R.J."/>
            <person name="Crous P.W."/>
            <person name="Spatafora J.W."/>
            <person name="Lail K."/>
            <person name="Amirebrahimi M."/>
            <person name="Lipzen A."/>
            <person name="Pangilinan J."/>
            <person name="Andreopoulos W."/>
            <person name="Hayes R.D."/>
            <person name="Ng V."/>
            <person name="Grigoriev I.V."/>
            <person name="Jackson S.A."/>
            <person name="Sutton T.D.S."/>
            <person name="Dobson A.D.W."/>
            <person name="Rama T."/>
        </authorList>
    </citation>
    <scope>NUCLEOTIDE SEQUENCE</scope>
    <source>
        <strain evidence="2">TRa018bII</strain>
    </source>
</reference>
<name>A0A9P7YAR2_9HELO</name>
<evidence type="ECO:0000313" key="3">
    <source>
        <dbReference type="Proteomes" id="UP000824998"/>
    </source>
</evidence>
<feature type="signal peptide" evidence="1">
    <location>
        <begin position="1"/>
        <end position="20"/>
    </location>
</feature>
<dbReference type="Proteomes" id="UP000824998">
    <property type="component" value="Unassembled WGS sequence"/>
</dbReference>
<evidence type="ECO:0000256" key="1">
    <source>
        <dbReference type="SAM" id="SignalP"/>
    </source>
</evidence>
<evidence type="ECO:0000313" key="2">
    <source>
        <dbReference type="EMBL" id="KAG9230244.1"/>
    </source>
</evidence>
<dbReference type="AlphaFoldDB" id="A0A9P7YAR2"/>
<keyword evidence="1" id="KW-0732">Signal</keyword>
<dbReference type="EMBL" id="MU251690">
    <property type="protein sequence ID" value="KAG9230244.1"/>
    <property type="molecule type" value="Genomic_DNA"/>
</dbReference>
<protein>
    <submittedName>
        <fullName evidence="2">Uncharacterized protein</fullName>
    </submittedName>
</protein>
<comment type="caution">
    <text evidence="2">The sequence shown here is derived from an EMBL/GenBank/DDBJ whole genome shotgun (WGS) entry which is preliminary data.</text>
</comment>
<accession>A0A9P7YAR2</accession>
<proteinExistence type="predicted"/>
<gene>
    <name evidence="2" type="ORF">BJ875DRAFT_162601</name>
</gene>